<reference evidence="2 3" key="1">
    <citation type="submission" date="2021-03" db="EMBL/GenBank/DDBJ databases">
        <authorList>
            <person name="King G.J."/>
            <person name="Bancroft I."/>
            <person name="Baten A."/>
            <person name="Bloomfield J."/>
            <person name="Borpatragohain P."/>
            <person name="He Z."/>
            <person name="Irish N."/>
            <person name="Irwin J."/>
            <person name="Liu K."/>
            <person name="Mauleon R.P."/>
            <person name="Moore J."/>
            <person name="Morris R."/>
            <person name="Ostergaard L."/>
            <person name="Wang B."/>
            <person name="Wells R."/>
        </authorList>
    </citation>
    <scope>NUCLEOTIDE SEQUENCE [LARGE SCALE GENOMIC DNA]</scope>
    <source>
        <strain evidence="2">R-o-18</strain>
        <tissue evidence="2">Leaf</tissue>
    </source>
</reference>
<dbReference type="Proteomes" id="UP000823674">
    <property type="component" value="Chromosome A07"/>
</dbReference>
<accession>A0ABQ7KZ66</accession>
<evidence type="ECO:0008006" key="4">
    <source>
        <dbReference type="Google" id="ProtNLM"/>
    </source>
</evidence>
<feature type="compositionally biased region" description="Basic and acidic residues" evidence="1">
    <location>
        <begin position="96"/>
        <end position="105"/>
    </location>
</feature>
<feature type="region of interest" description="Disordered" evidence="1">
    <location>
        <begin position="516"/>
        <end position="558"/>
    </location>
</feature>
<organism evidence="2 3">
    <name type="scientific">Brassica rapa subsp. trilocularis</name>
    <dbReference type="NCBI Taxonomy" id="1813537"/>
    <lineage>
        <taxon>Eukaryota</taxon>
        <taxon>Viridiplantae</taxon>
        <taxon>Streptophyta</taxon>
        <taxon>Embryophyta</taxon>
        <taxon>Tracheophyta</taxon>
        <taxon>Spermatophyta</taxon>
        <taxon>Magnoliopsida</taxon>
        <taxon>eudicotyledons</taxon>
        <taxon>Gunneridae</taxon>
        <taxon>Pentapetalae</taxon>
        <taxon>rosids</taxon>
        <taxon>malvids</taxon>
        <taxon>Brassicales</taxon>
        <taxon>Brassicaceae</taxon>
        <taxon>Brassiceae</taxon>
        <taxon>Brassica</taxon>
    </lineage>
</organism>
<protein>
    <recommendedName>
        <fullName evidence="4">OCRE domain-containing protein</fullName>
    </recommendedName>
</protein>
<feature type="compositionally biased region" description="Polar residues" evidence="1">
    <location>
        <begin position="642"/>
        <end position="651"/>
    </location>
</feature>
<feature type="compositionally biased region" description="Basic and acidic residues" evidence="1">
    <location>
        <begin position="632"/>
        <end position="641"/>
    </location>
</feature>
<evidence type="ECO:0000313" key="3">
    <source>
        <dbReference type="Proteomes" id="UP000823674"/>
    </source>
</evidence>
<evidence type="ECO:0000313" key="2">
    <source>
        <dbReference type="EMBL" id="KAG5378358.1"/>
    </source>
</evidence>
<feature type="compositionally biased region" description="Basic and acidic residues" evidence="1">
    <location>
        <begin position="278"/>
        <end position="296"/>
    </location>
</feature>
<proteinExistence type="predicted"/>
<feature type="region of interest" description="Disordered" evidence="1">
    <location>
        <begin position="615"/>
        <end position="651"/>
    </location>
</feature>
<evidence type="ECO:0000256" key="1">
    <source>
        <dbReference type="SAM" id="MobiDB-lite"/>
    </source>
</evidence>
<comment type="caution">
    <text evidence="2">The sequence shown here is derived from an EMBL/GenBank/DDBJ whole genome shotgun (WGS) entry which is preliminary data.</text>
</comment>
<feature type="region of interest" description="Disordered" evidence="1">
    <location>
        <begin position="278"/>
        <end position="301"/>
    </location>
</feature>
<sequence length="651" mass="75122">MKSYPSKFLNTQVEPSKESFTFVDCSRMSSGGIVRDLEILMSTTTLFQSRSQKTSSRRIDDPVFIAACHCGAEYETGYSVSIETHTTTSIVSAHQKPIDSPKEESVDSSPSDWENDYYDPTMATHTRDTMHTEEYDEDYEEERVIEYIAILDEEHRPLQHSSWKRNSPSIDIIVSTSIDTHLHQTSQNRASTDITYYPSIDTGVDRAREGDYLIGSWANDHHHESYAVKTAVHEPGAYELHEGFTYEELLNMQRCDEADQHQAEASGERTRFSHTFDRANRPSIDNKHPSTIDIRPEPPSTVSENLNYDNQYLTHDEFGIFRDPNGYAREIGGHALQVSREDISDILQMANGADKLFMKQCTSPAHQQRVTNEFYDTAGGIDNCLKQKYRHPTRPSIDVDVPSSIDRRPEFGKRAYDRYGTERFHWEEKDEYGVYRDDHGHARDVDRHIIKVSKDDIRSLLERASRDEHSYICLPKHASSFTQTKLMKLDGVYYLLNDSISWLTTCMEEMRQDIVKTQTQHAAEATAPSSTDSHHSTSIDDDPHHSHPMKSQPDSYTRADIDQLVEKIYKTLETTEERLDRRCDDIYFPMDLTVIQSSSTRSINIDRQTQQQINRQLQTNIGRRSYKPRQASTKEDREHNCNNEGQMAQRR</sequence>
<feature type="region of interest" description="Disordered" evidence="1">
    <location>
        <begin position="91"/>
        <end position="121"/>
    </location>
</feature>
<feature type="compositionally biased region" description="Basic and acidic residues" evidence="1">
    <location>
        <begin position="532"/>
        <end position="545"/>
    </location>
</feature>
<name>A0ABQ7KZ66_BRACM</name>
<dbReference type="EMBL" id="JADBGQ010000009">
    <property type="protein sequence ID" value="KAG5378358.1"/>
    <property type="molecule type" value="Genomic_DNA"/>
</dbReference>
<gene>
    <name evidence="2" type="primary">A07g503250.1_BraROA</name>
    <name evidence="2" type="ORF">IGI04_026200</name>
</gene>
<keyword evidence="3" id="KW-1185">Reference proteome</keyword>